<gene>
    <name evidence="1" type="ORF">ERJ77_21145</name>
</gene>
<accession>A0A378Q021</accession>
<dbReference type="Proteomes" id="UP000786185">
    <property type="component" value="Unassembled WGS sequence"/>
</dbReference>
<name>A0A378Q021_VIBAN</name>
<dbReference type="EMBL" id="SCLC01000492">
    <property type="protein sequence ID" value="MBF4436947.1"/>
    <property type="molecule type" value="Genomic_DNA"/>
</dbReference>
<reference evidence="1" key="1">
    <citation type="journal article" date="2021" name="PeerJ">
        <title>Analysis of 44 Vibrio anguillarum genomes reveals high genetic diversity.</title>
        <authorList>
            <person name="Hansen M.J."/>
            <person name="Dalsgaard I."/>
        </authorList>
    </citation>
    <scope>NUCLEOTIDE SEQUENCE</scope>
    <source>
        <strain evidence="1">850617-1/1</strain>
    </source>
</reference>
<organism evidence="1 2">
    <name type="scientific">Vibrio anguillarum</name>
    <name type="common">Listonella anguillarum</name>
    <dbReference type="NCBI Taxonomy" id="55601"/>
    <lineage>
        <taxon>Bacteria</taxon>
        <taxon>Pseudomonadati</taxon>
        <taxon>Pseudomonadota</taxon>
        <taxon>Gammaproteobacteria</taxon>
        <taxon>Vibrionales</taxon>
        <taxon>Vibrionaceae</taxon>
        <taxon>Vibrio</taxon>
    </lineage>
</organism>
<evidence type="ECO:0000313" key="1">
    <source>
        <dbReference type="EMBL" id="MBF4436947.1"/>
    </source>
</evidence>
<sequence length="233" mass="26958">MISNEDENIVREYLATRFDKVIHEPDGNVSPDFLVNGKIAIEVRRLNQQFRGAKKTVGLETDQFRLMDAIRRKLSKYPLDKTSKSYFVTVSYKRPIGKLSSIVSNLEEAINKFQLAGEPIPYSCKLHQNVQFEIELERPIRDMKYKVGIEVDEDSGGWVVDTYAKDTNHCIDEKVMKIQSNYSKYPEWWLVFVDHIGFMASDDVEDIKQCLSRPEHIAKILVLDIKGIEVLEI</sequence>
<comment type="caution">
    <text evidence="1">The sequence shown here is derived from an EMBL/GenBank/DDBJ whole genome shotgun (WGS) entry which is preliminary data.</text>
</comment>
<protein>
    <submittedName>
        <fullName evidence="1">Uncharacterized protein</fullName>
    </submittedName>
</protein>
<proteinExistence type="predicted"/>
<dbReference type="AlphaFoldDB" id="A0A378Q021"/>
<dbReference type="RefSeq" id="WP_115340169.1">
    <property type="nucleotide sequence ID" value="NZ_JAEOBB010000058.1"/>
</dbReference>
<evidence type="ECO:0000313" key="2">
    <source>
        <dbReference type="Proteomes" id="UP000786185"/>
    </source>
</evidence>